<name>T1C279_9ZZZZ</name>
<dbReference type="GO" id="GO:0009697">
    <property type="term" value="P:salicylic acid biosynthetic process"/>
    <property type="evidence" value="ECO:0007669"/>
    <property type="project" value="TreeGrafter"/>
</dbReference>
<sequence length="157" mass="17377">SDPLASLRERIDQLDHNIVELLNTRARIVVDIGKIKQQSNAPIYAPDREKIVLERIRKANKSVGGPLPDACLEAIYRELMSGSFSLEKPLRIAYLGPKGSFSHLASVKKFGSSVDHEPVADIAGVFDEVARGHADMGLAPIENYHHRRHCGNHGCLY</sequence>
<dbReference type="PANTHER" id="PTHR38041:SF1">
    <property type="entry name" value="CHORISMATE MUTASE"/>
    <property type="match status" value="1"/>
</dbReference>
<protein>
    <submittedName>
        <fullName evidence="4">Chorismate mutase/prephenate dehydratase</fullName>
    </submittedName>
</protein>
<evidence type="ECO:0000259" key="3">
    <source>
        <dbReference type="PROSITE" id="PS51171"/>
    </source>
</evidence>
<evidence type="ECO:0000259" key="2">
    <source>
        <dbReference type="PROSITE" id="PS51168"/>
    </source>
</evidence>
<feature type="domain" description="Chorismate mutase" evidence="2">
    <location>
        <begin position="1"/>
        <end position="91"/>
    </location>
</feature>
<keyword evidence="1" id="KW-0413">Isomerase</keyword>
<feature type="domain" description="Prephenate dehydratase" evidence="3">
    <location>
        <begin position="91"/>
        <end position="157"/>
    </location>
</feature>
<comment type="caution">
    <text evidence="4">The sequence shown here is derived from an EMBL/GenBank/DDBJ whole genome shotgun (WGS) entry which is preliminary data.</text>
</comment>
<dbReference type="NCBIfam" id="TIGR01807">
    <property type="entry name" value="CM_P2"/>
    <property type="match status" value="1"/>
</dbReference>
<feature type="non-terminal residue" evidence="4">
    <location>
        <position position="1"/>
    </location>
</feature>
<dbReference type="GO" id="GO:0004106">
    <property type="term" value="F:chorismate mutase activity"/>
    <property type="evidence" value="ECO:0007669"/>
    <property type="project" value="InterPro"/>
</dbReference>
<dbReference type="Pfam" id="PF01817">
    <property type="entry name" value="CM_2"/>
    <property type="match status" value="1"/>
</dbReference>
<dbReference type="GO" id="GO:0005737">
    <property type="term" value="C:cytoplasm"/>
    <property type="evidence" value="ECO:0007669"/>
    <property type="project" value="InterPro"/>
</dbReference>
<dbReference type="SUPFAM" id="SSF48600">
    <property type="entry name" value="Chorismate mutase II"/>
    <property type="match status" value="1"/>
</dbReference>
<dbReference type="PROSITE" id="PS51168">
    <property type="entry name" value="CHORISMATE_MUT_2"/>
    <property type="match status" value="1"/>
</dbReference>
<dbReference type="PANTHER" id="PTHR38041">
    <property type="entry name" value="CHORISMATE MUTASE"/>
    <property type="match status" value="1"/>
</dbReference>
<dbReference type="PROSITE" id="PS51171">
    <property type="entry name" value="PREPHENATE_DEHYDR_3"/>
    <property type="match status" value="1"/>
</dbReference>
<reference evidence="4" key="2">
    <citation type="journal article" date="2014" name="ISME J.">
        <title>Microbial stratification in low pH oxic and suboxic macroscopic growths along an acid mine drainage.</title>
        <authorList>
            <person name="Mendez-Garcia C."/>
            <person name="Mesa V."/>
            <person name="Sprenger R.R."/>
            <person name="Richter M."/>
            <person name="Diez M.S."/>
            <person name="Solano J."/>
            <person name="Bargiela R."/>
            <person name="Golyshina O.V."/>
            <person name="Manteca A."/>
            <person name="Ramos J.L."/>
            <person name="Gallego J.R."/>
            <person name="Llorente I."/>
            <person name="Martins Dos Santos V.A."/>
            <person name="Jensen O.N."/>
            <person name="Pelaez A.I."/>
            <person name="Sanchez J."/>
            <person name="Ferrer M."/>
        </authorList>
    </citation>
    <scope>NUCLEOTIDE SEQUENCE</scope>
</reference>
<evidence type="ECO:0000313" key="4">
    <source>
        <dbReference type="EMBL" id="EQD79561.1"/>
    </source>
</evidence>
<reference evidence="4" key="1">
    <citation type="submission" date="2013-08" db="EMBL/GenBank/DDBJ databases">
        <authorList>
            <person name="Mendez C."/>
            <person name="Richter M."/>
            <person name="Ferrer M."/>
            <person name="Sanchez J."/>
        </authorList>
    </citation>
    <scope>NUCLEOTIDE SEQUENCE</scope>
</reference>
<gene>
    <name evidence="4" type="ORF">B1A_01661</name>
</gene>
<dbReference type="GO" id="GO:0004664">
    <property type="term" value="F:prephenate dehydratase activity"/>
    <property type="evidence" value="ECO:0007669"/>
    <property type="project" value="InterPro"/>
</dbReference>
<accession>T1C279</accession>
<organism evidence="4">
    <name type="scientific">mine drainage metagenome</name>
    <dbReference type="NCBI Taxonomy" id="410659"/>
    <lineage>
        <taxon>unclassified sequences</taxon>
        <taxon>metagenomes</taxon>
        <taxon>ecological metagenomes</taxon>
    </lineage>
</organism>
<dbReference type="AlphaFoldDB" id="T1C279"/>
<evidence type="ECO:0000256" key="1">
    <source>
        <dbReference type="ARBA" id="ARBA00023235"/>
    </source>
</evidence>
<dbReference type="Gene3D" id="1.20.59.10">
    <property type="entry name" value="Chorismate mutase"/>
    <property type="match status" value="1"/>
</dbReference>
<dbReference type="GO" id="GO:0046417">
    <property type="term" value="P:chorismate metabolic process"/>
    <property type="evidence" value="ECO:0007669"/>
    <property type="project" value="InterPro"/>
</dbReference>
<proteinExistence type="predicted"/>
<dbReference type="Pfam" id="PF00800">
    <property type="entry name" value="PDT"/>
    <property type="match status" value="1"/>
</dbReference>
<dbReference type="EMBL" id="AUZX01001261">
    <property type="protein sequence ID" value="EQD79561.1"/>
    <property type="molecule type" value="Genomic_DNA"/>
</dbReference>
<dbReference type="InterPro" id="IPR036979">
    <property type="entry name" value="CM_dom_sf"/>
</dbReference>
<dbReference type="SMART" id="SM00830">
    <property type="entry name" value="CM_2"/>
    <property type="match status" value="1"/>
</dbReference>
<dbReference type="InterPro" id="IPR002701">
    <property type="entry name" value="CM_II_prokaryot"/>
</dbReference>
<dbReference type="InterPro" id="IPR001086">
    <property type="entry name" value="Preph_deHydtase"/>
</dbReference>
<dbReference type="InterPro" id="IPR051331">
    <property type="entry name" value="Chorismate_mutase-related"/>
</dbReference>
<dbReference type="InterPro" id="IPR010957">
    <property type="entry name" value="G/b/e-P-prot_chorismate_mutase"/>
</dbReference>
<dbReference type="InterPro" id="IPR036263">
    <property type="entry name" value="Chorismate_II_sf"/>
</dbReference>
<dbReference type="Gene3D" id="3.40.190.10">
    <property type="entry name" value="Periplasmic binding protein-like II"/>
    <property type="match status" value="1"/>
</dbReference>
<dbReference type="GO" id="GO:0009094">
    <property type="term" value="P:L-phenylalanine biosynthetic process"/>
    <property type="evidence" value="ECO:0007669"/>
    <property type="project" value="InterPro"/>
</dbReference>